<sequence>MRTKCEDKEELKKKHDTLAVHKKIKEVINTKKSYTSMNLINEENKIITDENEIVEQREAYIETFFANDSPREYDIMGSLESAPTILNQRLAKPSSRVKLKKLQVFKGY</sequence>
<name>A0ABD2NVZ1_9CUCU</name>
<comment type="caution">
    <text evidence="1">The sequence shown here is derived from an EMBL/GenBank/DDBJ whole genome shotgun (WGS) entry which is preliminary data.</text>
</comment>
<dbReference type="AlphaFoldDB" id="A0ABD2NVZ1"/>
<gene>
    <name evidence="1" type="ORF">HHI36_005872</name>
</gene>
<organism evidence="1 2">
    <name type="scientific">Cryptolaemus montrouzieri</name>
    <dbReference type="NCBI Taxonomy" id="559131"/>
    <lineage>
        <taxon>Eukaryota</taxon>
        <taxon>Metazoa</taxon>
        <taxon>Ecdysozoa</taxon>
        <taxon>Arthropoda</taxon>
        <taxon>Hexapoda</taxon>
        <taxon>Insecta</taxon>
        <taxon>Pterygota</taxon>
        <taxon>Neoptera</taxon>
        <taxon>Endopterygota</taxon>
        <taxon>Coleoptera</taxon>
        <taxon>Polyphaga</taxon>
        <taxon>Cucujiformia</taxon>
        <taxon>Coccinelloidea</taxon>
        <taxon>Coccinellidae</taxon>
        <taxon>Scymninae</taxon>
        <taxon>Scymnini</taxon>
        <taxon>Cryptolaemus</taxon>
    </lineage>
</organism>
<protein>
    <submittedName>
        <fullName evidence="1">Uncharacterized protein</fullName>
    </submittedName>
</protein>
<dbReference type="Proteomes" id="UP001516400">
    <property type="component" value="Unassembled WGS sequence"/>
</dbReference>
<reference evidence="1 2" key="1">
    <citation type="journal article" date="2021" name="BMC Biol.">
        <title>Horizontally acquired antibacterial genes associated with adaptive radiation of ladybird beetles.</title>
        <authorList>
            <person name="Li H.S."/>
            <person name="Tang X.F."/>
            <person name="Huang Y.H."/>
            <person name="Xu Z.Y."/>
            <person name="Chen M.L."/>
            <person name="Du X.Y."/>
            <person name="Qiu B.Y."/>
            <person name="Chen P.T."/>
            <person name="Zhang W."/>
            <person name="Slipinski A."/>
            <person name="Escalona H.E."/>
            <person name="Waterhouse R.M."/>
            <person name="Zwick A."/>
            <person name="Pang H."/>
        </authorList>
    </citation>
    <scope>NUCLEOTIDE SEQUENCE [LARGE SCALE GENOMIC DNA]</scope>
    <source>
        <strain evidence="1">SYSU2018</strain>
    </source>
</reference>
<evidence type="ECO:0000313" key="1">
    <source>
        <dbReference type="EMBL" id="KAL3282698.1"/>
    </source>
</evidence>
<dbReference type="EMBL" id="JABFTP020000144">
    <property type="protein sequence ID" value="KAL3282698.1"/>
    <property type="molecule type" value="Genomic_DNA"/>
</dbReference>
<keyword evidence="2" id="KW-1185">Reference proteome</keyword>
<proteinExistence type="predicted"/>
<evidence type="ECO:0000313" key="2">
    <source>
        <dbReference type="Proteomes" id="UP001516400"/>
    </source>
</evidence>
<accession>A0ABD2NVZ1</accession>